<dbReference type="RefSeq" id="WP_023175165.1">
    <property type="nucleotide sequence ID" value="NC_022600.1"/>
</dbReference>
<dbReference type="STRING" id="1183438.GKIL_3606"/>
<dbReference type="KEGG" id="glj:GKIL_3606"/>
<reference evidence="1 2" key="1">
    <citation type="journal article" date="2013" name="PLoS ONE">
        <title>Cultivation and Complete Genome Sequencing of Gloeobacter kilaueensis sp. nov., from a Lava Cave in Kilauea Caldera, Hawai'i.</title>
        <authorList>
            <person name="Saw J.H."/>
            <person name="Schatz M."/>
            <person name="Brown M.V."/>
            <person name="Kunkel D.D."/>
            <person name="Foster J.S."/>
            <person name="Shick H."/>
            <person name="Christensen S."/>
            <person name="Hou S."/>
            <person name="Wan X."/>
            <person name="Donachie S.P."/>
        </authorList>
    </citation>
    <scope>NUCLEOTIDE SEQUENCE [LARGE SCALE GENOMIC DNA]</scope>
    <source>
        <strain evidence="2">JS</strain>
    </source>
</reference>
<evidence type="ECO:0000313" key="1">
    <source>
        <dbReference type="EMBL" id="AGY59852.1"/>
    </source>
</evidence>
<dbReference type="InterPro" id="IPR011990">
    <property type="entry name" value="TPR-like_helical_dom_sf"/>
</dbReference>
<dbReference type="AlphaFoldDB" id="U5QLL2"/>
<evidence type="ECO:0000313" key="2">
    <source>
        <dbReference type="Proteomes" id="UP000017396"/>
    </source>
</evidence>
<dbReference type="HOGENOM" id="CLU_1494195_0_0_3"/>
<dbReference type="Gene3D" id="1.25.40.10">
    <property type="entry name" value="Tetratricopeptide repeat domain"/>
    <property type="match status" value="1"/>
</dbReference>
<dbReference type="EMBL" id="CP003587">
    <property type="protein sequence ID" value="AGY59852.1"/>
    <property type="molecule type" value="Genomic_DNA"/>
</dbReference>
<accession>U5QLL2</accession>
<dbReference type="SMART" id="SM00028">
    <property type="entry name" value="TPR"/>
    <property type="match status" value="3"/>
</dbReference>
<organism evidence="1 2">
    <name type="scientific">Gloeobacter kilaueensis (strain ATCC BAA-2537 / CCAP 1431/1 / ULC 316 / JS1)</name>
    <dbReference type="NCBI Taxonomy" id="1183438"/>
    <lineage>
        <taxon>Bacteria</taxon>
        <taxon>Bacillati</taxon>
        <taxon>Cyanobacteriota</taxon>
        <taxon>Cyanophyceae</taxon>
        <taxon>Gloeobacterales</taxon>
        <taxon>Gloeobacteraceae</taxon>
        <taxon>Gloeobacter</taxon>
    </lineage>
</organism>
<dbReference type="SUPFAM" id="SSF48452">
    <property type="entry name" value="TPR-like"/>
    <property type="match status" value="1"/>
</dbReference>
<gene>
    <name evidence="1" type="ORF">GKIL_3606</name>
</gene>
<dbReference type="Proteomes" id="UP000017396">
    <property type="component" value="Chromosome"/>
</dbReference>
<dbReference type="Pfam" id="PF13176">
    <property type="entry name" value="TPR_7"/>
    <property type="match status" value="1"/>
</dbReference>
<sequence length="180" mass="20131">MGHRRADLDDAFEILIKASGHNFVDLKERAAANQLVRELALDRDLIESIGSILRTQNLDCREYLATFYTTQGLYEKAEVLLQQLLETLPSSDPVAPRLYANLAALHNLRGQYERAAALLVQLLVPRPREWPAPLLAQVLLELAHTRQAQGLYGEAESLYSEILEILEDNSDAMPALGARV</sequence>
<dbReference type="InterPro" id="IPR019734">
    <property type="entry name" value="TPR_rpt"/>
</dbReference>
<dbReference type="eggNOG" id="COG0457">
    <property type="taxonomic scope" value="Bacteria"/>
</dbReference>
<keyword evidence="2" id="KW-1185">Reference proteome</keyword>
<proteinExistence type="predicted"/>
<protein>
    <submittedName>
        <fullName evidence="1">Protein of avirulence locus involved in temperature-dependent protein secretion</fullName>
    </submittedName>
</protein>
<dbReference type="Pfam" id="PF13374">
    <property type="entry name" value="TPR_10"/>
    <property type="match status" value="1"/>
</dbReference>
<name>U5QLL2_GLOK1</name>